<dbReference type="EMBL" id="JQ844216">
    <property type="protein sequence ID" value="AGS52928.1"/>
    <property type="molecule type" value="Genomic_DNA"/>
</dbReference>
<name>A0A806K041_9BACT</name>
<reference evidence="2" key="1">
    <citation type="submission" date="2012-03" db="EMBL/GenBank/DDBJ databases">
        <title>Functional metagenomics reveals considerable lignocellulase gene clusters in the gut microbiome of a wood-feeding higher termite.</title>
        <authorList>
            <person name="Liu N."/>
        </authorList>
    </citation>
    <scope>NUCLEOTIDE SEQUENCE</scope>
</reference>
<sequence>MTKILSFFVILAKFGGICAFFAAVAYSKTNLIPYRIRN</sequence>
<keyword evidence="1" id="KW-0472">Membrane</keyword>
<evidence type="ECO:0000313" key="2">
    <source>
        <dbReference type="EMBL" id="AGS52928.1"/>
    </source>
</evidence>
<evidence type="ECO:0000256" key="1">
    <source>
        <dbReference type="SAM" id="Phobius"/>
    </source>
</evidence>
<keyword evidence="1" id="KW-1133">Transmembrane helix</keyword>
<accession>A0A806K041</accession>
<organism evidence="2">
    <name type="scientific">uncultured bacterium contig00019</name>
    <dbReference type="NCBI Taxonomy" id="1181510"/>
    <lineage>
        <taxon>Bacteria</taxon>
        <taxon>environmental samples</taxon>
    </lineage>
</organism>
<dbReference type="AlphaFoldDB" id="A0A806K041"/>
<protein>
    <submittedName>
        <fullName evidence="2">Uncharacterized protein</fullName>
    </submittedName>
</protein>
<feature type="transmembrane region" description="Helical" evidence="1">
    <location>
        <begin position="6"/>
        <end position="27"/>
    </location>
</feature>
<proteinExistence type="predicted"/>
<keyword evidence="1" id="KW-0812">Transmembrane</keyword>